<keyword evidence="1" id="KW-1133">Transmembrane helix</keyword>
<evidence type="ECO:0000313" key="3">
    <source>
        <dbReference type="Proteomes" id="UP000199800"/>
    </source>
</evidence>
<keyword evidence="3" id="KW-1185">Reference proteome</keyword>
<accession>A0A1I0CTF8</accession>
<keyword evidence="1" id="KW-0812">Transmembrane</keyword>
<proteinExistence type="predicted"/>
<reference evidence="2 3" key="1">
    <citation type="submission" date="2016-10" db="EMBL/GenBank/DDBJ databases">
        <authorList>
            <person name="de Groot N.N."/>
        </authorList>
    </citation>
    <scope>NUCLEOTIDE SEQUENCE [LARGE SCALE GENOMIC DNA]</scope>
    <source>
        <strain evidence="2 3">DSM 1801</strain>
    </source>
</reference>
<evidence type="ECO:0000313" key="2">
    <source>
        <dbReference type="EMBL" id="SET22884.1"/>
    </source>
</evidence>
<sequence>MLQYFLQKENVFLWVFFIGGLAGIVWSVLRRKGVIEEKGMAEIEKGPIDILCSLLLLFFGVVSVFLLRV</sequence>
<gene>
    <name evidence="2" type="ORF">SAMN04487772_11153</name>
</gene>
<feature type="transmembrane region" description="Helical" evidence="1">
    <location>
        <begin position="50"/>
        <end position="67"/>
    </location>
</feature>
<dbReference type="Proteomes" id="UP000199800">
    <property type="component" value="Unassembled WGS sequence"/>
</dbReference>
<name>A0A1I0CTF8_9FIRM</name>
<dbReference type="STRING" id="29364.SAMN04487772_11153"/>
<organism evidence="2 3">
    <name type="scientific">[Clostridium] polysaccharolyticum</name>
    <dbReference type="NCBI Taxonomy" id="29364"/>
    <lineage>
        <taxon>Bacteria</taxon>
        <taxon>Bacillati</taxon>
        <taxon>Bacillota</taxon>
        <taxon>Clostridia</taxon>
        <taxon>Lachnospirales</taxon>
        <taxon>Lachnospiraceae</taxon>
    </lineage>
</organism>
<dbReference type="EMBL" id="FOHN01000011">
    <property type="protein sequence ID" value="SET22884.1"/>
    <property type="molecule type" value="Genomic_DNA"/>
</dbReference>
<dbReference type="AlphaFoldDB" id="A0A1I0CTF8"/>
<dbReference type="RefSeq" id="WP_092477869.1">
    <property type="nucleotide sequence ID" value="NZ_FOHN01000011.1"/>
</dbReference>
<protein>
    <submittedName>
        <fullName evidence="2">Uncharacterized protein</fullName>
    </submittedName>
</protein>
<feature type="transmembrane region" description="Helical" evidence="1">
    <location>
        <begin position="12"/>
        <end position="29"/>
    </location>
</feature>
<evidence type="ECO:0000256" key="1">
    <source>
        <dbReference type="SAM" id="Phobius"/>
    </source>
</evidence>
<keyword evidence="1" id="KW-0472">Membrane</keyword>